<proteinExistence type="predicted"/>
<name>A0A1B0D9F0_PHLPP</name>
<evidence type="ECO:0000313" key="2">
    <source>
        <dbReference type="Proteomes" id="UP000092462"/>
    </source>
</evidence>
<sequence length="70" mass="8056">MDLEPVLGEENGNDNFRPLKTIPVFSFHLLVSTMISFIGVGMAIVFPENKRCEAYFLMLYLRAIFWVVTL</sequence>
<dbReference type="Proteomes" id="UP000092462">
    <property type="component" value="Unassembled WGS sequence"/>
</dbReference>
<accession>A0A1B0D9F0</accession>
<dbReference type="AlphaFoldDB" id="A0A1B0D9F0"/>
<protein>
    <submittedName>
        <fullName evidence="1">Uncharacterized protein</fullName>
    </submittedName>
</protein>
<dbReference type="Pfam" id="PF14802">
    <property type="entry name" value="TMEM192"/>
    <property type="match status" value="1"/>
</dbReference>
<dbReference type="EnsemblMetazoa" id="PPAI004262-RA">
    <property type="protein sequence ID" value="PPAI004262-PA"/>
    <property type="gene ID" value="PPAI004262"/>
</dbReference>
<evidence type="ECO:0000313" key="1">
    <source>
        <dbReference type="EnsemblMetazoa" id="PPAI004262-PA"/>
    </source>
</evidence>
<dbReference type="InterPro" id="IPR029399">
    <property type="entry name" value="TMEM192"/>
</dbReference>
<dbReference type="VEuPathDB" id="VectorBase:PPAI004262"/>
<organism evidence="1 2">
    <name type="scientific">Phlebotomus papatasi</name>
    <name type="common">Sandfly</name>
    <dbReference type="NCBI Taxonomy" id="29031"/>
    <lineage>
        <taxon>Eukaryota</taxon>
        <taxon>Metazoa</taxon>
        <taxon>Ecdysozoa</taxon>
        <taxon>Arthropoda</taxon>
        <taxon>Hexapoda</taxon>
        <taxon>Insecta</taxon>
        <taxon>Pterygota</taxon>
        <taxon>Neoptera</taxon>
        <taxon>Endopterygota</taxon>
        <taxon>Diptera</taxon>
        <taxon>Nematocera</taxon>
        <taxon>Psychodoidea</taxon>
        <taxon>Psychodidae</taxon>
        <taxon>Phlebotomus</taxon>
        <taxon>Phlebotomus</taxon>
    </lineage>
</organism>
<reference evidence="1" key="1">
    <citation type="submission" date="2022-08" db="UniProtKB">
        <authorList>
            <consortium name="EnsemblMetazoa"/>
        </authorList>
    </citation>
    <scope>IDENTIFICATION</scope>
    <source>
        <strain evidence="1">Israel</strain>
    </source>
</reference>
<keyword evidence="2" id="KW-1185">Reference proteome</keyword>
<dbReference type="VEuPathDB" id="VectorBase:PPAPM1_009790"/>
<dbReference type="EMBL" id="AJVK01028180">
    <property type="status" value="NOT_ANNOTATED_CDS"/>
    <property type="molecule type" value="Genomic_DNA"/>
</dbReference>